<keyword evidence="5" id="KW-0349">Heme</keyword>
<dbReference type="PRINTS" id="PR00464">
    <property type="entry name" value="EP450II"/>
</dbReference>
<feature type="signal peptide" evidence="13">
    <location>
        <begin position="1"/>
        <end position="16"/>
    </location>
</feature>
<name>A0ABD0YUC3_9HEMI</name>
<accession>A0ABD0YUC3</accession>
<dbReference type="GO" id="GO:0046872">
    <property type="term" value="F:metal ion binding"/>
    <property type="evidence" value="ECO:0007669"/>
    <property type="project" value="UniProtKB-KW"/>
</dbReference>
<dbReference type="InterPro" id="IPR001128">
    <property type="entry name" value="Cyt_P450"/>
</dbReference>
<keyword evidence="12" id="KW-0472">Membrane</keyword>
<evidence type="ECO:0000256" key="7">
    <source>
        <dbReference type="ARBA" id="ARBA00022824"/>
    </source>
</evidence>
<evidence type="ECO:0008006" key="16">
    <source>
        <dbReference type="Google" id="ProtNLM"/>
    </source>
</evidence>
<organism evidence="14 15">
    <name type="scientific">Ranatra chinensis</name>
    <dbReference type="NCBI Taxonomy" id="642074"/>
    <lineage>
        <taxon>Eukaryota</taxon>
        <taxon>Metazoa</taxon>
        <taxon>Ecdysozoa</taxon>
        <taxon>Arthropoda</taxon>
        <taxon>Hexapoda</taxon>
        <taxon>Insecta</taxon>
        <taxon>Pterygota</taxon>
        <taxon>Neoptera</taxon>
        <taxon>Paraneoptera</taxon>
        <taxon>Hemiptera</taxon>
        <taxon>Heteroptera</taxon>
        <taxon>Panheteroptera</taxon>
        <taxon>Nepomorpha</taxon>
        <taxon>Nepidae</taxon>
        <taxon>Ranatrinae</taxon>
        <taxon>Ranatra</taxon>
    </lineage>
</organism>
<keyword evidence="9" id="KW-0560">Oxidoreductase</keyword>
<evidence type="ECO:0000313" key="15">
    <source>
        <dbReference type="Proteomes" id="UP001558652"/>
    </source>
</evidence>
<dbReference type="GO" id="GO:0004497">
    <property type="term" value="F:monooxygenase activity"/>
    <property type="evidence" value="ECO:0007669"/>
    <property type="project" value="UniProtKB-KW"/>
</dbReference>
<evidence type="ECO:0000256" key="10">
    <source>
        <dbReference type="ARBA" id="ARBA00023004"/>
    </source>
</evidence>
<evidence type="ECO:0000256" key="9">
    <source>
        <dbReference type="ARBA" id="ARBA00023002"/>
    </source>
</evidence>
<reference evidence="14 15" key="1">
    <citation type="submission" date="2024-07" db="EMBL/GenBank/DDBJ databases">
        <title>Chromosome-level genome assembly of the water stick insect Ranatra chinensis (Heteroptera: Nepidae).</title>
        <authorList>
            <person name="Liu X."/>
        </authorList>
    </citation>
    <scope>NUCLEOTIDE SEQUENCE [LARGE SCALE GENOMIC DNA]</scope>
    <source>
        <strain evidence="14">Cailab_2021Rc</strain>
        <tissue evidence="14">Muscle</tissue>
    </source>
</reference>
<keyword evidence="7" id="KW-0256">Endoplasmic reticulum</keyword>
<dbReference type="PANTHER" id="PTHR24292:SF54">
    <property type="entry name" value="CYP9F3-RELATED"/>
    <property type="match status" value="1"/>
</dbReference>
<keyword evidence="8" id="KW-0492">Microsome</keyword>
<evidence type="ECO:0000256" key="2">
    <source>
        <dbReference type="ARBA" id="ARBA00004174"/>
    </source>
</evidence>
<dbReference type="Gene3D" id="1.10.630.10">
    <property type="entry name" value="Cytochrome P450"/>
    <property type="match status" value="1"/>
</dbReference>
<gene>
    <name evidence="14" type="ORF">AAG570_006530</name>
</gene>
<evidence type="ECO:0000313" key="14">
    <source>
        <dbReference type="EMBL" id="KAL1139547.1"/>
    </source>
</evidence>
<proteinExistence type="inferred from homology"/>
<keyword evidence="10" id="KW-0408">Iron</keyword>
<evidence type="ECO:0000256" key="1">
    <source>
        <dbReference type="ARBA" id="ARBA00001971"/>
    </source>
</evidence>
<keyword evidence="11" id="KW-0503">Monooxygenase</keyword>
<comment type="similarity">
    <text evidence="4">Belongs to the cytochrome P450 family.</text>
</comment>
<evidence type="ECO:0000256" key="12">
    <source>
        <dbReference type="ARBA" id="ARBA00023136"/>
    </source>
</evidence>
<dbReference type="SUPFAM" id="SSF48264">
    <property type="entry name" value="Cytochrome P450"/>
    <property type="match status" value="1"/>
</dbReference>
<protein>
    <recommendedName>
        <fullName evidence="16">Cytochrome P450</fullName>
    </recommendedName>
</protein>
<dbReference type="PANTHER" id="PTHR24292">
    <property type="entry name" value="CYTOCHROME P450"/>
    <property type="match status" value="1"/>
</dbReference>
<dbReference type="Proteomes" id="UP001558652">
    <property type="component" value="Unassembled WGS sequence"/>
</dbReference>
<evidence type="ECO:0000256" key="11">
    <source>
        <dbReference type="ARBA" id="ARBA00023033"/>
    </source>
</evidence>
<dbReference type="InterPro" id="IPR036396">
    <property type="entry name" value="Cyt_P450_sf"/>
</dbReference>
<evidence type="ECO:0000256" key="3">
    <source>
        <dbReference type="ARBA" id="ARBA00004406"/>
    </source>
</evidence>
<comment type="cofactor">
    <cofactor evidence="1">
        <name>heme</name>
        <dbReference type="ChEBI" id="CHEBI:30413"/>
    </cofactor>
</comment>
<evidence type="ECO:0000256" key="4">
    <source>
        <dbReference type="ARBA" id="ARBA00010617"/>
    </source>
</evidence>
<evidence type="ECO:0000256" key="6">
    <source>
        <dbReference type="ARBA" id="ARBA00022723"/>
    </source>
</evidence>
<keyword evidence="15" id="KW-1185">Reference proteome</keyword>
<keyword evidence="6" id="KW-0479">Metal-binding</keyword>
<dbReference type="AlphaFoldDB" id="A0ABD0YUC3"/>
<comment type="subcellular location">
    <subcellularLocation>
        <location evidence="3">Endoplasmic reticulum membrane</location>
        <topology evidence="3">Peripheral membrane protein</topology>
    </subcellularLocation>
    <subcellularLocation>
        <location evidence="2">Microsome membrane</location>
        <topology evidence="2">Peripheral membrane protein</topology>
    </subcellularLocation>
</comment>
<evidence type="ECO:0000256" key="13">
    <source>
        <dbReference type="SAM" id="SignalP"/>
    </source>
</evidence>
<dbReference type="GO" id="GO:0005789">
    <property type="term" value="C:endoplasmic reticulum membrane"/>
    <property type="evidence" value="ECO:0007669"/>
    <property type="project" value="UniProtKB-SubCell"/>
</dbReference>
<feature type="chain" id="PRO_5044891910" description="Cytochrome P450" evidence="13">
    <location>
        <begin position="17"/>
        <end position="216"/>
    </location>
</feature>
<dbReference type="InterPro" id="IPR002402">
    <property type="entry name" value="Cyt_P450_E_grp-II"/>
</dbReference>
<keyword evidence="13" id="KW-0732">Signal</keyword>
<dbReference type="InterPro" id="IPR050476">
    <property type="entry name" value="Insect_CytP450_Detox"/>
</dbReference>
<dbReference type="Pfam" id="PF00067">
    <property type="entry name" value="p450"/>
    <property type="match status" value="1"/>
</dbReference>
<evidence type="ECO:0000256" key="8">
    <source>
        <dbReference type="ARBA" id="ARBA00022848"/>
    </source>
</evidence>
<comment type="caution">
    <text evidence="14">The sequence shown here is derived from an EMBL/GenBank/DDBJ whole genome shotgun (WGS) entry which is preliminary data.</text>
</comment>
<dbReference type="EMBL" id="JBFDAA010000002">
    <property type="protein sequence ID" value="KAL1139547.1"/>
    <property type="molecule type" value="Genomic_DNA"/>
</dbReference>
<sequence length="216" mass="24512">MLWLFVIGLILGAVVGRIWRHYTHWGRRGVPGPIPLPFFGNAKPWSFSITDLYVAAYKSYPDRPYCGIYEYTNHRLIMRDPVLIQKILVRDFHHFTDRSTIEPDITVDPLDNGLFMMKGLKWRTLRARLTPAFTSGKLKAMFPQMVDCAEEAASGLQGQVDVRSMARCISSDVIASCVFGLDLQGSNPAVAAKFKEMTSKVRLEYMCPLFSKQNSK</sequence>
<evidence type="ECO:0000256" key="5">
    <source>
        <dbReference type="ARBA" id="ARBA00022617"/>
    </source>
</evidence>